<sequence>MAACAGPPPARPRRPGVLLAGLIGLAALVASLPGRAAERDPLESMRLDIMGTVSVHAPDLSAFPRWRAALAEVEPWLARMAACAERPCPDLSLPEKVWLNRIQGLSRLPPDRLARAVATFLDDLLALSPEAIAAEHVGPWPTMQNLLAGDGRDGLGRALARYYTLRAAGLDPDHVRLIVARDTLTLETTHVVLVETPQVQIAMTRYGVHRPDSGREHAFVPVYAFDHSGRWLYFPETVLDEAAPAPSD</sequence>
<dbReference type="Gene3D" id="3.10.620.30">
    <property type="match status" value="1"/>
</dbReference>
<reference evidence="1 2" key="1">
    <citation type="submission" date="2020-08" db="EMBL/GenBank/DDBJ databases">
        <title>Genome sequencing of Purple Non-Sulfur Bacteria from various extreme environments.</title>
        <authorList>
            <person name="Mayer M."/>
        </authorList>
    </citation>
    <scope>NUCLEOTIDE SEQUENCE [LARGE SCALE GENOMIC DNA]</scope>
    <source>
        <strain evidence="1 2">JA135</strain>
    </source>
</reference>
<accession>A0A7W6RYK7</accession>
<dbReference type="RefSeq" id="WP_184431676.1">
    <property type="nucleotide sequence ID" value="NZ_JACIGI010000004.1"/>
</dbReference>
<dbReference type="Proteomes" id="UP000555728">
    <property type="component" value="Unassembled WGS sequence"/>
</dbReference>
<evidence type="ECO:0000313" key="1">
    <source>
        <dbReference type="EMBL" id="MBB4284937.1"/>
    </source>
</evidence>
<dbReference type="AlphaFoldDB" id="A0A7W6RYK7"/>
<gene>
    <name evidence="1" type="ORF">GGD88_000651</name>
</gene>
<dbReference type="EMBL" id="JACIGI010000004">
    <property type="protein sequence ID" value="MBB4284937.1"/>
    <property type="molecule type" value="Genomic_DNA"/>
</dbReference>
<protein>
    <submittedName>
        <fullName evidence="1">Uncharacterized protein</fullName>
    </submittedName>
</protein>
<evidence type="ECO:0000313" key="2">
    <source>
        <dbReference type="Proteomes" id="UP000555728"/>
    </source>
</evidence>
<keyword evidence="2" id="KW-1185">Reference proteome</keyword>
<comment type="caution">
    <text evidence="1">The sequence shown here is derived from an EMBL/GenBank/DDBJ whole genome shotgun (WGS) entry which is preliminary data.</text>
</comment>
<proteinExistence type="predicted"/>
<organism evidence="1 2">
    <name type="scientific">Roseospira goensis</name>
    <dbReference type="NCBI Taxonomy" id="391922"/>
    <lineage>
        <taxon>Bacteria</taxon>
        <taxon>Pseudomonadati</taxon>
        <taxon>Pseudomonadota</taxon>
        <taxon>Alphaproteobacteria</taxon>
        <taxon>Rhodospirillales</taxon>
        <taxon>Rhodospirillaceae</taxon>
        <taxon>Roseospira</taxon>
    </lineage>
</organism>
<name>A0A7W6RYK7_9PROT</name>